<gene>
    <name evidence="3" type="ORF">ACFPM3_17010</name>
</gene>
<proteinExistence type="predicted"/>
<evidence type="ECO:0000313" key="3">
    <source>
        <dbReference type="EMBL" id="MFC5023842.1"/>
    </source>
</evidence>
<dbReference type="CDD" id="cd16936">
    <property type="entry name" value="HATPase_RsbW-like"/>
    <property type="match status" value="1"/>
</dbReference>
<accession>A0ABV9XJX6</accession>
<evidence type="ECO:0000256" key="1">
    <source>
        <dbReference type="ARBA" id="ARBA00022527"/>
    </source>
</evidence>
<keyword evidence="4" id="KW-1185">Reference proteome</keyword>
<keyword evidence="1" id="KW-0723">Serine/threonine-protein kinase</keyword>
<keyword evidence="1" id="KW-0418">Kinase</keyword>
<dbReference type="PANTHER" id="PTHR35526:SF3">
    <property type="entry name" value="ANTI-SIGMA-F FACTOR RSBW"/>
    <property type="match status" value="1"/>
</dbReference>
<keyword evidence="3" id="KW-0547">Nucleotide-binding</keyword>
<dbReference type="InterPro" id="IPR050267">
    <property type="entry name" value="Anti-sigma-factor_SerPK"/>
</dbReference>
<dbReference type="InterPro" id="IPR003594">
    <property type="entry name" value="HATPase_dom"/>
</dbReference>
<dbReference type="RefSeq" id="WP_380840600.1">
    <property type="nucleotide sequence ID" value="NZ_BAABIT010000001.1"/>
</dbReference>
<dbReference type="GO" id="GO:0005524">
    <property type="term" value="F:ATP binding"/>
    <property type="evidence" value="ECO:0007669"/>
    <property type="project" value="UniProtKB-KW"/>
</dbReference>
<name>A0ABV9XJX6_9ACTN</name>
<keyword evidence="3" id="KW-0067">ATP-binding</keyword>
<evidence type="ECO:0000259" key="2">
    <source>
        <dbReference type="Pfam" id="PF13581"/>
    </source>
</evidence>
<dbReference type="Proteomes" id="UP001595829">
    <property type="component" value="Unassembled WGS sequence"/>
</dbReference>
<evidence type="ECO:0000313" key="4">
    <source>
        <dbReference type="Proteomes" id="UP001595829"/>
    </source>
</evidence>
<sequence length="176" mass="19069">MAPRPRNATPHAHAAPHDRLATHTRAAHGTPHPAPRAAEPTPDLRRFAFELPARAESVSRARRLVSERLLLWGIDEDVRDTAELVVSELFTNAVVHTGSGRVVCELRDRGERLRIAVHDEGRPVTGPGLRTAEAEECGRGLLLVDAVSSAWGAHDARHGAGRVVWAELVHGVADPC</sequence>
<dbReference type="EMBL" id="JBHSJD010000013">
    <property type="protein sequence ID" value="MFC5023842.1"/>
    <property type="molecule type" value="Genomic_DNA"/>
</dbReference>
<feature type="domain" description="Histidine kinase/HSP90-like ATPase" evidence="2">
    <location>
        <begin position="51"/>
        <end position="165"/>
    </location>
</feature>
<organism evidence="3 4">
    <name type="scientific">Streptomyces coeruleoprunus</name>
    <dbReference type="NCBI Taxonomy" id="285563"/>
    <lineage>
        <taxon>Bacteria</taxon>
        <taxon>Bacillati</taxon>
        <taxon>Actinomycetota</taxon>
        <taxon>Actinomycetes</taxon>
        <taxon>Kitasatosporales</taxon>
        <taxon>Streptomycetaceae</taxon>
        <taxon>Streptomyces</taxon>
    </lineage>
</organism>
<dbReference type="InterPro" id="IPR036890">
    <property type="entry name" value="HATPase_C_sf"/>
</dbReference>
<reference evidence="4" key="1">
    <citation type="journal article" date="2019" name="Int. J. Syst. Evol. Microbiol.">
        <title>The Global Catalogue of Microorganisms (GCM) 10K type strain sequencing project: providing services to taxonomists for standard genome sequencing and annotation.</title>
        <authorList>
            <consortium name="The Broad Institute Genomics Platform"/>
            <consortium name="The Broad Institute Genome Sequencing Center for Infectious Disease"/>
            <person name="Wu L."/>
            <person name="Ma J."/>
        </authorList>
    </citation>
    <scope>NUCLEOTIDE SEQUENCE [LARGE SCALE GENOMIC DNA]</scope>
    <source>
        <strain evidence="4">CGMCC 4.1648</strain>
    </source>
</reference>
<keyword evidence="1" id="KW-0808">Transferase</keyword>
<dbReference type="Pfam" id="PF13581">
    <property type="entry name" value="HATPase_c_2"/>
    <property type="match status" value="1"/>
</dbReference>
<dbReference type="Gene3D" id="3.30.565.10">
    <property type="entry name" value="Histidine kinase-like ATPase, C-terminal domain"/>
    <property type="match status" value="1"/>
</dbReference>
<dbReference type="PANTHER" id="PTHR35526">
    <property type="entry name" value="ANTI-SIGMA-F FACTOR RSBW-RELATED"/>
    <property type="match status" value="1"/>
</dbReference>
<dbReference type="SUPFAM" id="SSF55874">
    <property type="entry name" value="ATPase domain of HSP90 chaperone/DNA topoisomerase II/histidine kinase"/>
    <property type="match status" value="1"/>
</dbReference>
<comment type="caution">
    <text evidence="3">The sequence shown here is derived from an EMBL/GenBank/DDBJ whole genome shotgun (WGS) entry which is preliminary data.</text>
</comment>
<protein>
    <submittedName>
        <fullName evidence="3">ATP-binding protein</fullName>
    </submittedName>
</protein>